<sequence>MLKQIDGSYAVGEAVALCRPQVISCYPITPQTHIVESLGKLVKARKIENCSFMNMESEFGAMSACIGASSAGSRTYTATSSQGMLFMLEAVYNASGMGLPIVMTVGNRAIGSPINIWNDHSDAMSARDTGWIQLFVENNQQSIDVHIQAFKLAEATGLPVMVNMDGFILTHAYVRVDIPTQEQVDQFLPPFAPLQKLDPKAPITMGALVGPEAFTEVRMMAHSRMERALKLIPEQAEEFANIFGRDAGGLVKKHYEGQADTVLVTMGSVIGTAKEVINARREIGESIGAVTLRTYRPFPTAAFREAVAGAKRVVVLDKSFVPGVGGTVYQDVFTALNGTGIEVQSVIAGLGGRPITRKSIQALFDGCDSRKGFEVLDLNTDTMARELAREDAVLGAREECL</sequence>
<evidence type="ECO:0000259" key="2">
    <source>
        <dbReference type="Pfam" id="PF01855"/>
    </source>
</evidence>
<dbReference type="GO" id="GO:0019164">
    <property type="term" value="F:pyruvate synthase activity"/>
    <property type="evidence" value="ECO:0007669"/>
    <property type="project" value="UniProtKB-EC"/>
</dbReference>
<name>A0A1X7ANY9_9GAMM</name>
<gene>
    <name evidence="4" type="primary">porA</name>
    <name evidence="4" type="ORF">EHSB41UT_03599</name>
</gene>
<dbReference type="SUPFAM" id="SSF52518">
    <property type="entry name" value="Thiamin diphosphate-binding fold (THDP-binding)"/>
    <property type="match status" value="1"/>
</dbReference>
<feature type="domain" description="Pyruvate flavodoxin/ferredoxin oxidoreductase pyrimidine binding" evidence="2">
    <location>
        <begin position="14"/>
        <end position="232"/>
    </location>
</feature>
<reference evidence="4 5" key="1">
    <citation type="submission" date="2017-03" db="EMBL/GenBank/DDBJ databases">
        <authorList>
            <person name="Afonso C.L."/>
            <person name="Miller P.J."/>
            <person name="Scott M.A."/>
            <person name="Spackman E."/>
            <person name="Goraichik I."/>
            <person name="Dimitrov K.M."/>
            <person name="Suarez D.L."/>
            <person name="Swayne D.E."/>
        </authorList>
    </citation>
    <scope>NUCLEOTIDE SEQUENCE [LARGE SCALE GENOMIC DNA]</scope>
    <source>
        <strain evidence="4">SB41UT1</strain>
    </source>
</reference>
<dbReference type="CDD" id="cd07034">
    <property type="entry name" value="TPP_PYR_PFOR_IOR-alpha_like"/>
    <property type="match status" value="1"/>
</dbReference>
<dbReference type="AlphaFoldDB" id="A0A1X7ANY9"/>
<dbReference type="OrthoDB" id="9794954at2"/>
<evidence type="ECO:0000256" key="1">
    <source>
        <dbReference type="ARBA" id="ARBA00023002"/>
    </source>
</evidence>
<proteinExistence type="predicted"/>
<dbReference type="InterPro" id="IPR033412">
    <property type="entry name" value="PFOR_II"/>
</dbReference>
<feature type="domain" description="Pyruvate:ferredoxin oxidoreductase core" evidence="3">
    <location>
        <begin position="259"/>
        <end position="359"/>
    </location>
</feature>
<dbReference type="Proteomes" id="UP000196573">
    <property type="component" value="Unassembled WGS sequence"/>
</dbReference>
<keyword evidence="1 4" id="KW-0560">Oxidoreductase</keyword>
<dbReference type="Gene3D" id="3.40.50.920">
    <property type="match status" value="1"/>
</dbReference>
<dbReference type="PANTHER" id="PTHR32154:SF0">
    <property type="entry name" value="PYRUVATE-FLAVODOXIN OXIDOREDUCTASE-RELATED"/>
    <property type="match status" value="1"/>
</dbReference>
<evidence type="ECO:0000313" key="4">
    <source>
        <dbReference type="EMBL" id="SMA49810.1"/>
    </source>
</evidence>
<organism evidence="4 5">
    <name type="scientific">Parendozoicomonas haliclonae</name>
    <dbReference type="NCBI Taxonomy" id="1960125"/>
    <lineage>
        <taxon>Bacteria</taxon>
        <taxon>Pseudomonadati</taxon>
        <taxon>Pseudomonadota</taxon>
        <taxon>Gammaproteobacteria</taxon>
        <taxon>Oceanospirillales</taxon>
        <taxon>Endozoicomonadaceae</taxon>
        <taxon>Parendozoicomonas</taxon>
    </lineage>
</organism>
<evidence type="ECO:0000313" key="5">
    <source>
        <dbReference type="Proteomes" id="UP000196573"/>
    </source>
</evidence>
<dbReference type="InterPro" id="IPR050722">
    <property type="entry name" value="Pyruvate:ferred/Flavod_OxRd"/>
</dbReference>
<keyword evidence="5" id="KW-1185">Reference proteome</keyword>
<dbReference type="Pfam" id="PF01855">
    <property type="entry name" value="POR_N"/>
    <property type="match status" value="1"/>
</dbReference>
<protein>
    <submittedName>
        <fullName evidence="4">Pyruvate synthase subunit PorA</fullName>
        <ecNumber evidence="4">1.2.7.1</ecNumber>
    </submittedName>
</protein>
<evidence type="ECO:0000259" key="3">
    <source>
        <dbReference type="Pfam" id="PF17147"/>
    </source>
</evidence>
<dbReference type="EC" id="1.2.7.1" evidence="4"/>
<dbReference type="EMBL" id="FWPT01000009">
    <property type="protein sequence ID" value="SMA49810.1"/>
    <property type="molecule type" value="Genomic_DNA"/>
</dbReference>
<dbReference type="InterPro" id="IPR002880">
    <property type="entry name" value="Pyrv_Fd/Flavodoxin_OxRdtase_N"/>
</dbReference>
<dbReference type="Gene3D" id="3.40.50.970">
    <property type="match status" value="1"/>
</dbReference>
<accession>A0A1X7ANY9</accession>
<dbReference type="FunFam" id="3.40.50.970:FF:000012">
    <property type="entry name" value="Pyruvate:ferredoxin (Flavodoxin) oxidoreductase"/>
    <property type="match status" value="1"/>
</dbReference>
<dbReference type="InterPro" id="IPR009014">
    <property type="entry name" value="Transketo_C/PFOR_II"/>
</dbReference>
<dbReference type="GO" id="GO:0006979">
    <property type="term" value="P:response to oxidative stress"/>
    <property type="evidence" value="ECO:0007669"/>
    <property type="project" value="TreeGrafter"/>
</dbReference>
<dbReference type="SUPFAM" id="SSF52922">
    <property type="entry name" value="TK C-terminal domain-like"/>
    <property type="match status" value="1"/>
</dbReference>
<dbReference type="InterPro" id="IPR029061">
    <property type="entry name" value="THDP-binding"/>
</dbReference>
<dbReference type="RefSeq" id="WP_087112263.1">
    <property type="nucleotide sequence ID" value="NZ_CBCSCN010000011.1"/>
</dbReference>
<keyword evidence="4" id="KW-0670">Pyruvate</keyword>
<dbReference type="PANTHER" id="PTHR32154">
    <property type="entry name" value="PYRUVATE-FLAVODOXIN OXIDOREDUCTASE-RELATED"/>
    <property type="match status" value="1"/>
</dbReference>
<dbReference type="Pfam" id="PF17147">
    <property type="entry name" value="PFOR_II"/>
    <property type="match status" value="1"/>
</dbReference>